<reference evidence="5" key="1">
    <citation type="journal article" date="2023" name="Proc. Natl. Acad. Sci. U.S.A.">
        <title>Genomic and structural basis for evolution of tropane alkaloid biosynthesis.</title>
        <authorList>
            <person name="Wanga Y.-J."/>
            <person name="Taina T."/>
            <person name="Yua J.-Y."/>
            <person name="Lia J."/>
            <person name="Xua B."/>
            <person name="Chenc J."/>
            <person name="D'Auriad J.C."/>
            <person name="Huanga J.-P."/>
            <person name="Huanga S.-X."/>
        </authorList>
    </citation>
    <scope>NUCLEOTIDE SEQUENCE [LARGE SCALE GENOMIC DNA]</scope>
    <source>
        <strain evidence="5">cv. KIB-2019</strain>
    </source>
</reference>
<keyword evidence="5" id="KW-1185">Reference proteome</keyword>
<evidence type="ECO:0000313" key="4">
    <source>
        <dbReference type="EMBL" id="KAJ8546524.1"/>
    </source>
</evidence>
<dbReference type="InterPro" id="IPR036852">
    <property type="entry name" value="Peptidase_S8/S53_dom_sf"/>
</dbReference>
<keyword evidence="2" id="KW-0732">Signal</keyword>
<dbReference type="InterPro" id="IPR045051">
    <property type="entry name" value="SBT"/>
</dbReference>
<protein>
    <recommendedName>
        <fullName evidence="3">PA domain-containing protein</fullName>
    </recommendedName>
</protein>
<proteinExistence type="inferred from homology"/>
<dbReference type="GO" id="GO:0006508">
    <property type="term" value="P:proteolysis"/>
    <property type="evidence" value="ECO:0007669"/>
    <property type="project" value="InterPro"/>
</dbReference>
<dbReference type="GO" id="GO:0004252">
    <property type="term" value="F:serine-type endopeptidase activity"/>
    <property type="evidence" value="ECO:0007669"/>
    <property type="project" value="InterPro"/>
</dbReference>
<dbReference type="Proteomes" id="UP001152561">
    <property type="component" value="Unassembled WGS sequence"/>
</dbReference>
<comment type="similarity">
    <text evidence="1">Belongs to the peptidase S8 family.</text>
</comment>
<dbReference type="Pfam" id="PF02225">
    <property type="entry name" value="PA"/>
    <property type="match status" value="1"/>
</dbReference>
<dbReference type="CDD" id="cd02120">
    <property type="entry name" value="PA_subtilisin_like"/>
    <property type="match status" value="1"/>
</dbReference>
<sequence length="163" mass="17184">MEKGIFSFASAGNEGPRPITVTNVAPWISTVGASTIDRKFPADLVLGNGKRITGASLYKGDPFNHLPLVYGGNASIGLKNGATHSSSFSAATCMLDSLDKELVRGKIVVCNRGGTPRVAKGEVVKDVGGVGSRCDKRSTHGRRLSCRCTPNSWSRGYGVSWPS</sequence>
<gene>
    <name evidence="4" type="ORF">K7X08_032401</name>
</gene>
<name>A0A9Q1R7W2_9SOLA</name>
<dbReference type="AlphaFoldDB" id="A0A9Q1R7W2"/>
<dbReference type="PANTHER" id="PTHR10795">
    <property type="entry name" value="PROPROTEIN CONVERTASE SUBTILISIN/KEXIN"/>
    <property type="match status" value="1"/>
</dbReference>
<feature type="domain" description="PA" evidence="3">
    <location>
        <begin position="67"/>
        <end position="131"/>
    </location>
</feature>
<dbReference type="OrthoDB" id="4803627at2759"/>
<dbReference type="EMBL" id="JAJAGQ010000013">
    <property type="protein sequence ID" value="KAJ8546524.1"/>
    <property type="molecule type" value="Genomic_DNA"/>
</dbReference>
<evidence type="ECO:0000256" key="2">
    <source>
        <dbReference type="ARBA" id="ARBA00022729"/>
    </source>
</evidence>
<evidence type="ECO:0000259" key="3">
    <source>
        <dbReference type="Pfam" id="PF02225"/>
    </source>
</evidence>
<dbReference type="Gene3D" id="3.50.30.30">
    <property type="match status" value="1"/>
</dbReference>
<dbReference type="SUPFAM" id="SSF52743">
    <property type="entry name" value="Subtilisin-like"/>
    <property type="match status" value="1"/>
</dbReference>
<dbReference type="InterPro" id="IPR003137">
    <property type="entry name" value="PA_domain"/>
</dbReference>
<accession>A0A9Q1R7W2</accession>
<evidence type="ECO:0000256" key="1">
    <source>
        <dbReference type="ARBA" id="ARBA00011073"/>
    </source>
</evidence>
<comment type="caution">
    <text evidence="4">The sequence shown here is derived from an EMBL/GenBank/DDBJ whole genome shotgun (WGS) entry which is preliminary data.</text>
</comment>
<organism evidence="4 5">
    <name type="scientific">Anisodus acutangulus</name>
    <dbReference type="NCBI Taxonomy" id="402998"/>
    <lineage>
        <taxon>Eukaryota</taxon>
        <taxon>Viridiplantae</taxon>
        <taxon>Streptophyta</taxon>
        <taxon>Embryophyta</taxon>
        <taxon>Tracheophyta</taxon>
        <taxon>Spermatophyta</taxon>
        <taxon>Magnoliopsida</taxon>
        <taxon>eudicotyledons</taxon>
        <taxon>Gunneridae</taxon>
        <taxon>Pentapetalae</taxon>
        <taxon>asterids</taxon>
        <taxon>lamiids</taxon>
        <taxon>Solanales</taxon>
        <taxon>Solanaceae</taxon>
        <taxon>Solanoideae</taxon>
        <taxon>Hyoscyameae</taxon>
        <taxon>Anisodus</taxon>
    </lineage>
</organism>
<evidence type="ECO:0000313" key="5">
    <source>
        <dbReference type="Proteomes" id="UP001152561"/>
    </source>
</evidence>